<feature type="transmembrane region" description="Helical" evidence="8">
    <location>
        <begin position="151"/>
        <end position="173"/>
    </location>
</feature>
<evidence type="ECO:0000256" key="8">
    <source>
        <dbReference type="SAM" id="Phobius"/>
    </source>
</evidence>
<feature type="transmembrane region" description="Helical" evidence="8">
    <location>
        <begin position="38"/>
        <end position="56"/>
    </location>
</feature>
<evidence type="ECO:0000313" key="10">
    <source>
        <dbReference type="Proteomes" id="UP000608420"/>
    </source>
</evidence>
<dbReference type="Pfam" id="PF03845">
    <property type="entry name" value="Spore_permease"/>
    <property type="match status" value="1"/>
</dbReference>
<comment type="subcellular location">
    <subcellularLocation>
        <location evidence="1">Membrane</location>
        <topology evidence="1">Multi-pass membrane protein</topology>
    </subcellularLocation>
</comment>
<feature type="transmembrane region" description="Helical" evidence="8">
    <location>
        <begin position="185"/>
        <end position="203"/>
    </location>
</feature>
<feature type="transmembrane region" description="Helical" evidence="8">
    <location>
        <begin position="304"/>
        <end position="324"/>
    </location>
</feature>
<dbReference type="Proteomes" id="UP000608420">
    <property type="component" value="Unassembled WGS sequence"/>
</dbReference>
<evidence type="ECO:0000256" key="7">
    <source>
        <dbReference type="ARBA" id="ARBA00023136"/>
    </source>
</evidence>
<feature type="transmembrane region" description="Helical" evidence="8">
    <location>
        <begin position="215"/>
        <end position="237"/>
    </location>
</feature>
<name>A0ABQ1W497_9BACL</name>
<feature type="transmembrane region" description="Helical" evidence="8">
    <location>
        <begin position="336"/>
        <end position="355"/>
    </location>
</feature>
<sequence length="367" mass="41082">MRKITALQVFTLYSLSMYTTFTAFLINPLASNSKYSSLLASLIGPILAWILIYPALKVTKAKPDQFIIVYGHELVGKWLHIICMLMIVIVNLVLGATTLRQMSDFLLTEYLIGTPSWAVLLLFSLTVAYAVYSGISTIFRASQGIFLLSALAYLLIPIFASSEVNAAMIPAFFTHLDMKHFGDGLYLNLAMFGEIAFLFLLRPYLKTPDKSYRSLLGAVLFAVFINLTHLFLVLTSFGPEVTSNMSYPDLELIAFIQTGSFLQTGDPILIILWLTSLFVKICFTLFMSAIGLAQLVKVMDHRPFALPVTAFTTMLSIILVRTQVELNELVSGKLPGLLIVCEIVIPIIYWIGLFIRNLTHKHKEQRT</sequence>
<evidence type="ECO:0000256" key="4">
    <source>
        <dbReference type="ARBA" id="ARBA00022544"/>
    </source>
</evidence>
<comment type="similarity">
    <text evidence="2">Belongs to the amino acid-polyamine-organocation (APC) superfamily. Spore germination protein (SGP) (TC 2.A.3.9) family.</text>
</comment>
<protein>
    <submittedName>
        <fullName evidence="9">Germination protein</fullName>
    </submittedName>
</protein>
<proteinExistence type="inferred from homology"/>
<keyword evidence="10" id="KW-1185">Reference proteome</keyword>
<dbReference type="InterPro" id="IPR004761">
    <property type="entry name" value="Spore_GerAB"/>
</dbReference>
<evidence type="ECO:0000256" key="2">
    <source>
        <dbReference type="ARBA" id="ARBA00007998"/>
    </source>
</evidence>
<comment type="caution">
    <text evidence="9">The sequence shown here is derived from an EMBL/GenBank/DDBJ whole genome shotgun (WGS) entry which is preliminary data.</text>
</comment>
<gene>
    <name evidence="9" type="ORF">GCM10010913_38570</name>
</gene>
<feature type="transmembrane region" description="Helical" evidence="8">
    <location>
        <begin position="77"/>
        <end position="97"/>
    </location>
</feature>
<dbReference type="RefSeq" id="WP_162944219.1">
    <property type="nucleotide sequence ID" value="NZ_BMIW01000035.1"/>
</dbReference>
<dbReference type="EMBL" id="BMIW01000035">
    <property type="protein sequence ID" value="GGG13056.1"/>
    <property type="molecule type" value="Genomic_DNA"/>
</dbReference>
<accession>A0ABQ1W497</accession>
<keyword evidence="5 8" id="KW-0812">Transmembrane</keyword>
<reference evidence="10" key="1">
    <citation type="journal article" date="2019" name="Int. J. Syst. Evol. Microbiol.">
        <title>The Global Catalogue of Microorganisms (GCM) 10K type strain sequencing project: providing services to taxonomists for standard genome sequencing and annotation.</title>
        <authorList>
            <consortium name="The Broad Institute Genomics Platform"/>
            <consortium name="The Broad Institute Genome Sequencing Center for Infectious Disease"/>
            <person name="Wu L."/>
            <person name="Ma J."/>
        </authorList>
    </citation>
    <scope>NUCLEOTIDE SEQUENCE [LARGE SCALE GENOMIC DNA]</scope>
    <source>
        <strain evidence="10">CGMCC 1.15420</strain>
    </source>
</reference>
<keyword evidence="6 8" id="KW-1133">Transmembrane helix</keyword>
<evidence type="ECO:0000256" key="1">
    <source>
        <dbReference type="ARBA" id="ARBA00004141"/>
    </source>
</evidence>
<dbReference type="PANTHER" id="PTHR34975">
    <property type="entry name" value="SPORE GERMINATION PROTEIN A2"/>
    <property type="match status" value="1"/>
</dbReference>
<evidence type="ECO:0000256" key="6">
    <source>
        <dbReference type="ARBA" id="ARBA00022989"/>
    </source>
</evidence>
<keyword evidence="4" id="KW-0309">Germination</keyword>
<evidence type="ECO:0000256" key="3">
    <source>
        <dbReference type="ARBA" id="ARBA00022448"/>
    </source>
</evidence>
<feature type="transmembrane region" description="Helical" evidence="8">
    <location>
        <begin position="117"/>
        <end position="139"/>
    </location>
</feature>
<evidence type="ECO:0000313" key="9">
    <source>
        <dbReference type="EMBL" id="GGG13056.1"/>
    </source>
</evidence>
<keyword evidence="7 8" id="KW-0472">Membrane</keyword>
<dbReference type="PANTHER" id="PTHR34975:SF2">
    <property type="entry name" value="SPORE GERMINATION PROTEIN A2"/>
    <property type="match status" value="1"/>
</dbReference>
<evidence type="ECO:0000256" key="5">
    <source>
        <dbReference type="ARBA" id="ARBA00022692"/>
    </source>
</evidence>
<feature type="transmembrane region" description="Helical" evidence="8">
    <location>
        <begin position="268"/>
        <end position="292"/>
    </location>
</feature>
<keyword evidence="3" id="KW-0813">Transport</keyword>
<organism evidence="9 10">
    <name type="scientific">Paenibacillus aceti</name>
    <dbReference type="NCBI Taxonomy" id="1820010"/>
    <lineage>
        <taxon>Bacteria</taxon>
        <taxon>Bacillati</taxon>
        <taxon>Bacillota</taxon>
        <taxon>Bacilli</taxon>
        <taxon>Bacillales</taxon>
        <taxon>Paenibacillaceae</taxon>
        <taxon>Paenibacillus</taxon>
    </lineage>
</organism>
<feature type="transmembrane region" description="Helical" evidence="8">
    <location>
        <begin position="7"/>
        <end position="26"/>
    </location>
</feature>